<dbReference type="KEGG" id="tsv:DSM104635_02008"/>
<dbReference type="InterPro" id="IPR032710">
    <property type="entry name" value="NTF2-like_dom_sf"/>
</dbReference>
<keyword evidence="3" id="KW-1185">Reference proteome</keyword>
<protein>
    <submittedName>
        <fullName evidence="2">Lumazine-binding protein</fullName>
    </submittedName>
</protein>
<sequence>MLRFIAALFLFLAPAAPALAQHHSDEEGIRAAVFDYFNGQTVSSAEQLNRAFVADNATMVGLMRAQDGTESLRTWRDMNEVITNWSANPNPAAPGRDGEILDMQVVDGRIATVIFRSTTMFYDALTLMKIDGQWRIVAKAFIRQ</sequence>
<feature type="chain" id="PRO_5026333235" evidence="1">
    <location>
        <begin position="21"/>
        <end position="144"/>
    </location>
</feature>
<reference evidence="3" key="1">
    <citation type="submission" date="2019-12" db="EMBL/GenBank/DDBJ databases">
        <title>Complete genome of Terracaulis silvestris 0127_4.</title>
        <authorList>
            <person name="Vieira S."/>
            <person name="Riedel T."/>
            <person name="Sproer C."/>
            <person name="Pascual J."/>
            <person name="Boedeker C."/>
            <person name="Overmann J."/>
        </authorList>
    </citation>
    <scope>NUCLEOTIDE SEQUENCE [LARGE SCALE GENOMIC DNA]</scope>
    <source>
        <strain evidence="3">0127_4</strain>
    </source>
</reference>
<dbReference type="Gene3D" id="3.10.450.50">
    <property type="match status" value="1"/>
</dbReference>
<dbReference type="AlphaFoldDB" id="A0A6I6MR75"/>
<keyword evidence="1" id="KW-0732">Signal</keyword>
<name>A0A6I6MR75_9CAUL</name>
<dbReference type="InterPro" id="IPR039437">
    <property type="entry name" value="FrzH/put_lumazine-bd"/>
</dbReference>
<evidence type="ECO:0000313" key="2">
    <source>
        <dbReference type="EMBL" id="QGZ95164.1"/>
    </source>
</evidence>
<dbReference type="Proteomes" id="UP000431269">
    <property type="component" value="Chromosome"/>
</dbReference>
<evidence type="ECO:0000256" key="1">
    <source>
        <dbReference type="SAM" id="SignalP"/>
    </source>
</evidence>
<feature type="signal peptide" evidence="1">
    <location>
        <begin position="1"/>
        <end position="20"/>
    </location>
</feature>
<dbReference type="RefSeq" id="WP_228445643.1">
    <property type="nucleotide sequence ID" value="NZ_CP047045.1"/>
</dbReference>
<organism evidence="2 3">
    <name type="scientific">Terricaulis silvestris</name>
    <dbReference type="NCBI Taxonomy" id="2686094"/>
    <lineage>
        <taxon>Bacteria</taxon>
        <taxon>Pseudomonadati</taxon>
        <taxon>Pseudomonadota</taxon>
        <taxon>Alphaproteobacteria</taxon>
        <taxon>Caulobacterales</taxon>
        <taxon>Caulobacteraceae</taxon>
        <taxon>Terricaulis</taxon>
    </lineage>
</organism>
<proteinExistence type="predicted"/>
<dbReference type="SUPFAM" id="SSF54427">
    <property type="entry name" value="NTF2-like"/>
    <property type="match status" value="1"/>
</dbReference>
<dbReference type="EMBL" id="CP047045">
    <property type="protein sequence ID" value="QGZ95164.1"/>
    <property type="molecule type" value="Genomic_DNA"/>
</dbReference>
<gene>
    <name evidence="2" type="ORF">DSM104635_02008</name>
</gene>
<dbReference type="Pfam" id="PF12893">
    <property type="entry name" value="Lumazine_bd_2"/>
    <property type="match status" value="1"/>
</dbReference>
<accession>A0A6I6MR75</accession>
<evidence type="ECO:0000313" key="3">
    <source>
        <dbReference type="Proteomes" id="UP000431269"/>
    </source>
</evidence>